<gene>
    <name evidence="4" type="ORF">QTO34_013686</name>
</gene>
<evidence type="ECO:0000259" key="3">
    <source>
        <dbReference type="PROSITE" id="PS50835"/>
    </source>
</evidence>
<feature type="domain" description="Ig-like" evidence="3">
    <location>
        <begin position="256"/>
        <end position="341"/>
    </location>
</feature>
<dbReference type="Pfam" id="PF00129">
    <property type="entry name" value="MHC_I"/>
    <property type="match status" value="1"/>
</dbReference>
<dbReference type="SUPFAM" id="SSF48726">
    <property type="entry name" value="Immunoglobulin"/>
    <property type="match status" value="1"/>
</dbReference>
<accession>A0AA40I9J3</accession>
<dbReference type="InterPro" id="IPR050208">
    <property type="entry name" value="MHC_class-I_related"/>
</dbReference>
<evidence type="ECO:0000313" key="5">
    <source>
        <dbReference type="Proteomes" id="UP001177744"/>
    </source>
</evidence>
<dbReference type="PROSITE" id="PS50835">
    <property type="entry name" value="IG_LIKE"/>
    <property type="match status" value="1"/>
</dbReference>
<dbReference type="GO" id="GO:0002476">
    <property type="term" value="P:antigen processing and presentation of endogenous peptide antigen via MHC class Ib"/>
    <property type="evidence" value="ECO:0007669"/>
    <property type="project" value="TreeGrafter"/>
</dbReference>
<dbReference type="InterPro" id="IPR011162">
    <property type="entry name" value="MHC_I/II-like_Ag-recog"/>
</dbReference>
<organism evidence="4 5">
    <name type="scientific">Cnephaeus nilssonii</name>
    <name type="common">Northern bat</name>
    <name type="synonym">Eptesicus nilssonii</name>
    <dbReference type="NCBI Taxonomy" id="3371016"/>
    <lineage>
        <taxon>Eukaryota</taxon>
        <taxon>Metazoa</taxon>
        <taxon>Chordata</taxon>
        <taxon>Craniata</taxon>
        <taxon>Vertebrata</taxon>
        <taxon>Euteleostomi</taxon>
        <taxon>Mammalia</taxon>
        <taxon>Eutheria</taxon>
        <taxon>Laurasiatheria</taxon>
        <taxon>Chiroptera</taxon>
        <taxon>Yangochiroptera</taxon>
        <taxon>Vespertilionidae</taxon>
        <taxon>Cnephaeus</taxon>
    </lineage>
</organism>
<dbReference type="Pfam" id="PF07654">
    <property type="entry name" value="C1-set"/>
    <property type="match status" value="1"/>
</dbReference>
<comment type="caution">
    <text evidence="4">The sequence shown here is derived from an EMBL/GenBank/DDBJ whole genome shotgun (WGS) entry which is preliminary data.</text>
</comment>
<dbReference type="InterPro" id="IPR007110">
    <property type="entry name" value="Ig-like_dom"/>
</dbReference>
<dbReference type="GO" id="GO:0002486">
    <property type="term" value="P:antigen processing and presentation of endogenous peptide antigen via MHC class I via ER pathway, TAP-independent"/>
    <property type="evidence" value="ECO:0007669"/>
    <property type="project" value="TreeGrafter"/>
</dbReference>
<name>A0AA40I9J3_CNENI</name>
<dbReference type="SUPFAM" id="SSF54452">
    <property type="entry name" value="MHC antigen-recognition domain"/>
    <property type="match status" value="1"/>
</dbReference>
<dbReference type="GO" id="GO:0009897">
    <property type="term" value="C:external side of plasma membrane"/>
    <property type="evidence" value="ECO:0007669"/>
    <property type="project" value="TreeGrafter"/>
</dbReference>
<evidence type="ECO:0000256" key="1">
    <source>
        <dbReference type="ARBA" id="ARBA00023180"/>
    </source>
</evidence>
<dbReference type="InterPro" id="IPR003597">
    <property type="entry name" value="Ig_C1-set"/>
</dbReference>
<dbReference type="PRINTS" id="PR01638">
    <property type="entry name" value="MHCCLASSI"/>
</dbReference>
<proteinExistence type="inferred from homology"/>
<dbReference type="Gene3D" id="2.60.40.10">
    <property type="entry name" value="Immunoglobulins"/>
    <property type="match status" value="1"/>
</dbReference>
<dbReference type="Gene3D" id="3.30.500.10">
    <property type="entry name" value="MHC class I-like antigen recognition-like"/>
    <property type="match status" value="1"/>
</dbReference>
<dbReference type="PROSITE" id="PS00290">
    <property type="entry name" value="IG_MHC"/>
    <property type="match status" value="1"/>
</dbReference>
<dbReference type="InterPro" id="IPR003006">
    <property type="entry name" value="Ig/MHC_CS"/>
</dbReference>
<evidence type="ECO:0000313" key="4">
    <source>
        <dbReference type="EMBL" id="KAK1344982.1"/>
    </source>
</evidence>
<dbReference type="PANTHER" id="PTHR16675">
    <property type="entry name" value="MHC CLASS I-RELATED"/>
    <property type="match status" value="1"/>
</dbReference>
<dbReference type="FunFam" id="3.30.500.10:FF:000001">
    <property type="entry name" value="H-2 class I histocompatibility antigen, alpha chain"/>
    <property type="match status" value="1"/>
</dbReference>
<dbReference type="InterPro" id="IPR013783">
    <property type="entry name" value="Ig-like_fold"/>
</dbReference>
<comment type="similarity">
    <text evidence="2">Belongs to the MHC class I family.</text>
</comment>
<dbReference type="InterPro" id="IPR036179">
    <property type="entry name" value="Ig-like_dom_sf"/>
</dbReference>
<evidence type="ECO:0000256" key="2">
    <source>
        <dbReference type="RuleBase" id="RU004439"/>
    </source>
</evidence>
<protein>
    <recommendedName>
        <fullName evidence="3">Ig-like domain-containing protein</fullName>
    </recommendedName>
</protein>
<dbReference type="PANTHER" id="PTHR16675:SF289">
    <property type="entry name" value="ZINC-ALPHA-2-GLYCOPROTEIN"/>
    <property type="match status" value="1"/>
</dbReference>
<dbReference type="Proteomes" id="UP001177744">
    <property type="component" value="Unassembled WGS sequence"/>
</dbReference>
<dbReference type="InterPro" id="IPR037055">
    <property type="entry name" value="MHC_I-like_Ag-recog_sf"/>
</dbReference>
<dbReference type="InterPro" id="IPR011161">
    <property type="entry name" value="MHC_I-like_Ag-recog"/>
</dbReference>
<dbReference type="AlphaFoldDB" id="A0AA40I9J3"/>
<dbReference type="InterPro" id="IPR001039">
    <property type="entry name" value="MHC_I_a_a1/a2"/>
</dbReference>
<keyword evidence="1" id="KW-0325">Glycoprotein</keyword>
<dbReference type="GO" id="GO:0006955">
    <property type="term" value="P:immune response"/>
    <property type="evidence" value="ECO:0007669"/>
    <property type="project" value="TreeGrafter"/>
</dbReference>
<dbReference type="SMART" id="SM00407">
    <property type="entry name" value="IGc1"/>
    <property type="match status" value="1"/>
</dbReference>
<dbReference type="CDD" id="cd21010">
    <property type="entry name" value="IgC1_MHC-like_ZAG"/>
    <property type="match status" value="1"/>
</dbReference>
<dbReference type="GO" id="GO:0001916">
    <property type="term" value="P:positive regulation of T cell mediated cytotoxicity"/>
    <property type="evidence" value="ECO:0007669"/>
    <property type="project" value="TreeGrafter"/>
</dbReference>
<keyword evidence="5" id="KW-1185">Reference proteome</keyword>
<dbReference type="EMBL" id="JAULJE010000003">
    <property type="protein sequence ID" value="KAK1344982.1"/>
    <property type="molecule type" value="Genomic_DNA"/>
</dbReference>
<sequence length="348" mass="38788">MGLAEGAGGGTRGGRLRGCRHQFSTGVANCAGGSRSVQRVARGKLVLEELGVADRAGGRHSDRREALRSAGGQRKTGSYSLTYLSSGISEPKEGFPSFQATGYLNDQAFFHYDSESEKAEPLGPWKQVKGMEDWEELSKFQKARGEFFLKTLKEVMGYYKDTGNHTMPEKLGCKLRNNSYCGAFWTTTYDGRDYIKFDTEIPAWIPLQPEALKTKVKWETEGSVQQTKAYLEGECIQKLRKYLQYSRAFLDRQDPPSVSVTSHVDPGNIRTLKCLASNFYPQPISLYWTQGDSVVETESWGEGPLSENGTYQSWVLLKIPSSDKGPYSCHVQHSSLAQPITVPWNPGH</sequence>
<reference evidence="4" key="1">
    <citation type="submission" date="2023-06" db="EMBL/GenBank/DDBJ databases">
        <title>Reference genome for the Northern bat (Eptesicus nilssonii), a most northern bat species.</title>
        <authorList>
            <person name="Laine V.N."/>
            <person name="Pulliainen A.T."/>
            <person name="Lilley T.M."/>
        </authorList>
    </citation>
    <scope>NUCLEOTIDE SEQUENCE</scope>
    <source>
        <strain evidence="4">BLF_Eptnil</strain>
        <tissue evidence="4">Kidney</tissue>
    </source>
</reference>
<dbReference type="GO" id="GO:0005615">
    <property type="term" value="C:extracellular space"/>
    <property type="evidence" value="ECO:0007669"/>
    <property type="project" value="TreeGrafter"/>
</dbReference>